<sequence length="214" mass="23631">MNKLSATILLVGAMVLFLLLAGCQSQTDAQEEEARSTAVTEEEPSSQNNTGRETQPQIQLEVNISERELYVFRNGDTLRTLPVAVGSSEYPTPTGEFEIDQVDWNPDWTPPESEWSEDEEYTPPGDPDNPMGRVRIVYNMPYTIHGTEETESLGKAVSHGSIRVANEEAIELAKLVMEAGGAAKSEVWYDSVLASPTEMETVTLQEPVPLTNKQ</sequence>
<dbReference type="EMBL" id="QRGR01000022">
    <property type="protein sequence ID" value="RDV13542.1"/>
    <property type="molecule type" value="Genomic_DNA"/>
</dbReference>
<dbReference type="PANTHER" id="PTHR30582">
    <property type="entry name" value="L,D-TRANSPEPTIDASE"/>
    <property type="match status" value="1"/>
</dbReference>
<dbReference type="Gene3D" id="2.40.440.10">
    <property type="entry name" value="L,D-transpeptidase catalytic domain-like"/>
    <property type="match status" value="1"/>
</dbReference>
<comment type="pathway">
    <text evidence="1 9">Cell wall biogenesis; peptidoglycan biosynthesis.</text>
</comment>
<comment type="similarity">
    <text evidence="2">Belongs to the YkuD family.</text>
</comment>
<dbReference type="InterPro" id="IPR005490">
    <property type="entry name" value="LD_TPept_cat_dom"/>
</dbReference>
<keyword evidence="4" id="KW-0808">Transferase</keyword>
<keyword evidence="6 9" id="KW-0133">Cell shape</keyword>
<gene>
    <name evidence="13" type="ORF">DXT99_18550</name>
</gene>
<dbReference type="PANTHER" id="PTHR30582:SF24">
    <property type="entry name" value="L,D-TRANSPEPTIDASE ERFK_SRFK-RELATED"/>
    <property type="match status" value="1"/>
</dbReference>
<name>A0A3D8L980_9BACT</name>
<evidence type="ECO:0000256" key="11">
    <source>
        <dbReference type="SAM" id="SignalP"/>
    </source>
</evidence>
<protein>
    <submittedName>
        <fullName evidence="13">L,D-transpeptidase</fullName>
    </submittedName>
</protein>
<dbReference type="Pfam" id="PF03734">
    <property type="entry name" value="YkuD"/>
    <property type="match status" value="1"/>
</dbReference>
<evidence type="ECO:0000313" key="13">
    <source>
        <dbReference type="EMBL" id="RDV13542.1"/>
    </source>
</evidence>
<dbReference type="PROSITE" id="PS52029">
    <property type="entry name" value="LD_TPASE"/>
    <property type="match status" value="1"/>
</dbReference>
<evidence type="ECO:0000256" key="5">
    <source>
        <dbReference type="ARBA" id="ARBA00022801"/>
    </source>
</evidence>
<evidence type="ECO:0000256" key="7">
    <source>
        <dbReference type="ARBA" id="ARBA00022984"/>
    </source>
</evidence>
<evidence type="ECO:0000259" key="12">
    <source>
        <dbReference type="PROSITE" id="PS52029"/>
    </source>
</evidence>
<reference evidence="14" key="1">
    <citation type="submission" date="2018-08" db="EMBL/GenBank/DDBJ databases">
        <authorList>
            <person name="Liu Z.-W."/>
            <person name="Du Z.-J."/>
        </authorList>
    </citation>
    <scope>NUCLEOTIDE SEQUENCE [LARGE SCALE GENOMIC DNA]</scope>
    <source>
        <strain evidence="14">H4X</strain>
    </source>
</reference>
<evidence type="ECO:0000256" key="9">
    <source>
        <dbReference type="PROSITE-ProRule" id="PRU01373"/>
    </source>
</evidence>
<organism evidence="13 14">
    <name type="scientific">Pontibacter diazotrophicus</name>
    <dbReference type="NCBI Taxonomy" id="1400979"/>
    <lineage>
        <taxon>Bacteria</taxon>
        <taxon>Pseudomonadati</taxon>
        <taxon>Bacteroidota</taxon>
        <taxon>Cytophagia</taxon>
        <taxon>Cytophagales</taxon>
        <taxon>Hymenobacteraceae</taxon>
        <taxon>Pontibacter</taxon>
    </lineage>
</organism>
<dbReference type="OrthoDB" id="9787225at2"/>
<accession>A0A3D8L980</accession>
<dbReference type="GO" id="GO:0071555">
    <property type="term" value="P:cell wall organization"/>
    <property type="evidence" value="ECO:0007669"/>
    <property type="project" value="UniProtKB-UniRule"/>
</dbReference>
<dbReference type="AlphaFoldDB" id="A0A3D8L980"/>
<keyword evidence="14" id="KW-1185">Reference proteome</keyword>
<comment type="caution">
    <text evidence="9">Lacks conserved residue(s) required for the propagation of feature annotation.</text>
</comment>
<dbReference type="GO" id="GO:0005576">
    <property type="term" value="C:extracellular region"/>
    <property type="evidence" value="ECO:0007669"/>
    <property type="project" value="TreeGrafter"/>
</dbReference>
<keyword evidence="3" id="KW-0328">Glycosyltransferase</keyword>
<keyword evidence="8 9" id="KW-0961">Cell wall biogenesis/degradation</keyword>
<feature type="region of interest" description="Disordered" evidence="10">
    <location>
        <begin position="31"/>
        <end position="58"/>
    </location>
</feature>
<feature type="region of interest" description="Disordered" evidence="10">
    <location>
        <begin position="89"/>
        <end position="131"/>
    </location>
</feature>
<evidence type="ECO:0000256" key="6">
    <source>
        <dbReference type="ARBA" id="ARBA00022960"/>
    </source>
</evidence>
<dbReference type="GO" id="GO:0008360">
    <property type="term" value="P:regulation of cell shape"/>
    <property type="evidence" value="ECO:0007669"/>
    <property type="project" value="UniProtKB-UniRule"/>
</dbReference>
<evidence type="ECO:0000256" key="1">
    <source>
        <dbReference type="ARBA" id="ARBA00004752"/>
    </source>
</evidence>
<proteinExistence type="inferred from homology"/>
<dbReference type="Proteomes" id="UP000256708">
    <property type="component" value="Unassembled WGS sequence"/>
</dbReference>
<dbReference type="UniPathway" id="UPA00219"/>
<evidence type="ECO:0000256" key="8">
    <source>
        <dbReference type="ARBA" id="ARBA00023316"/>
    </source>
</evidence>
<evidence type="ECO:0000256" key="4">
    <source>
        <dbReference type="ARBA" id="ARBA00022679"/>
    </source>
</evidence>
<evidence type="ECO:0000256" key="2">
    <source>
        <dbReference type="ARBA" id="ARBA00005992"/>
    </source>
</evidence>
<evidence type="ECO:0000256" key="10">
    <source>
        <dbReference type="SAM" id="MobiDB-lite"/>
    </source>
</evidence>
<dbReference type="GO" id="GO:0016757">
    <property type="term" value="F:glycosyltransferase activity"/>
    <property type="evidence" value="ECO:0007669"/>
    <property type="project" value="UniProtKB-KW"/>
</dbReference>
<dbReference type="InterPro" id="IPR050979">
    <property type="entry name" value="LD-transpeptidase"/>
</dbReference>
<feature type="domain" description="L,D-TPase catalytic" evidence="12">
    <location>
        <begin position="58"/>
        <end position="188"/>
    </location>
</feature>
<keyword evidence="7 9" id="KW-0573">Peptidoglycan synthesis</keyword>
<comment type="caution">
    <text evidence="13">The sequence shown here is derived from an EMBL/GenBank/DDBJ whole genome shotgun (WGS) entry which is preliminary data.</text>
</comment>
<dbReference type="GO" id="GO:0071972">
    <property type="term" value="F:peptidoglycan L,D-transpeptidase activity"/>
    <property type="evidence" value="ECO:0007669"/>
    <property type="project" value="TreeGrafter"/>
</dbReference>
<feature type="chain" id="PRO_5017726773" evidence="11">
    <location>
        <begin position="22"/>
        <end position="214"/>
    </location>
</feature>
<evidence type="ECO:0000313" key="14">
    <source>
        <dbReference type="Proteomes" id="UP000256708"/>
    </source>
</evidence>
<dbReference type="CDD" id="cd16913">
    <property type="entry name" value="YkuD_like"/>
    <property type="match status" value="1"/>
</dbReference>
<feature type="signal peptide" evidence="11">
    <location>
        <begin position="1"/>
        <end position="21"/>
    </location>
</feature>
<keyword evidence="11" id="KW-0732">Signal</keyword>
<feature type="compositionally biased region" description="Polar residues" evidence="10">
    <location>
        <begin position="45"/>
        <end position="58"/>
    </location>
</feature>
<dbReference type="SUPFAM" id="SSF141523">
    <property type="entry name" value="L,D-transpeptidase catalytic domain-like"/>
    <property type="match status" value="1"/>
</dbReference>
<evidence type="ECO:0000256" key="3">
    <source>
        <dbReference type="ARBA" id="ARBA00022676"/>
    </source>
</evidence>
<dbReference type="InterPro" id="IPR038063">
    <property type="entry name" value="Transpep_catalytic_dom"/>
</dbReference>
<keyword evidence="5" id="KW-0378">Hydrolase</keyword>
<dbReference type="GO" id="GO:0018104">
    <property type="term" value="P:peptidoglycan-protein cross-linking"/>
    <property type="evidence" value="ECO:0007669"/>
    <property type="project" value="TreeGrafter"/>
</dbReference>
<dbReference type="RefSeq" id="WP_115567082.1">
    <property type="nucleotide sequence ID" value="NZ_QRGR01000022.1"/>
</dbReference>
<dbReference type="PROSITE" id="PS51257">
    <property type="entry name" value="PROKAR_LIPOPROTEIN"/>
    <property type="match status" value="1"/>
</dbReference>